<dbReference type="EMBL" id="JAYWIO010000003">
    <property type="protein sequence ID" value="KAK7273665.1"/>
    <property type="molecule type" value="Genomic_DNA"/>
</dbReference>
<comment type="caution">
    <text evidence="2">The sequence shown here is derived from an EMBL/GenBank/DDBJ whole genome shotgun (WGS) entry which is preliminary data.</text>
</comment>
<keyword evidence="3" id="KW-1185">Reference proteome</keyword>
<name>A0AAN9FDU2_CROPI</name>
<protein>
    <submittedName>
        <fullName evidence="2">Uncharacterized protein</fullName>
    </submittedName>
</protein>
<proteinExistence type="predicted"/>
<dbReference type="AlphaFoldDB" id="A0AAN9FDU2"/>
<evidence type="ECO:0000256" key="1">
    <source>
        <dbReference type="SAM" id="MobiDB-lite"/>
    </source>
</evidence>
<sequence length="96" mass="11086">MFSRLVVRQRGRKRTMVGTRLFSEKLVAFLAKGNSEEEKSTKTEKPFSPVTTDQANQSNIHVYPNWAAMQVDMTKKRKLQSIKGTCFTLKKKYLKS</sequence>
<feature type="region of interest" description="Disordered" evidence="1">
    <location>
        <begin position="33"/>
        <end position="54"/>
    </location>
</feature>
<evidence type="ECO:0000313" key="3">
    <source>
        <dbReference type="Proteomes" id="UP001372338"/>
    </source>
</evidence>
<gene>
    <name evidence="2" type="ORF">RIF29_14723</name>
</gene>
<dbReference type="Proteomes" id="UP001372338">
    <property type="component" value="Unassembled WGS sequence"/>
</dbReference>
<organism evidence="2 3">
    <name type="scientific">Crotalaria pallida</name>
    <name type="common">Smooth rattlebox</name>
    <name type="synonym">Crotalaria striata</name>
    <dbReference type="NCBI Taxonomy" id="3830"/>
    <lineage>
        <taxon>Eukaryota</taxon>
        <taxon>Viridiplantae</taxon>
        <taxon>Streptophyta</taxon>
        <taxon>Embryophyta</taxon>
        <taxon>Tracheophyta</taxon>
        <taxon>Spermatophyta</taxon>
        <taxon>Magnoliopsida</taxon>
        <taxon>eudicotyledons</taxon>
        <taxon>Gunneridae</taxon>
        <taxon>Pentapetalae</taxon>
        <taxon>rosids</taxon>
        <taxon>fabids</taxon>
        <taxon>Fabales</taxon>
        <taxon>Fabaceae</taxon>
        <taxon>Papilionoideae</taxon>
        <taxon>50 kb inversion clade</taxon>
        <taxon>genistoids sensu lato</taxon>
        <taxon>core genistoids</taxon>
        <taxon>Crotalarieae</taxon>
        <taxon>Crotalaria</taxon>
    </lineage>
</organism>
<feature type="compositionally biased region" description="Basic and acidic residues" evidence="1">
    <location>
        <begin position="34"/>
        <end position="45"/>
    </location>
</feature>
<reference evidence="2 3" key="1">
    <citation type="submission" date="2024-01" db="EMBL/GenBank/DDBJ databases">
        <title>The genomes of 5 underutilized Papilionoideae crops provide insights into root nodulation and disease resistanc.</title>
        <authorList>
            <person name="Yuan L."/>
        </authorList>
    </citation>
    <scope>NUCLEOTIDE SEQUENCE [LARGE SCALE GENOMIC DNA]</scope>
    <source>
        <strain evidence="2">ZHUSHIDOU_FW_LH</strain>
        <tissue evidence="2">Leaf</tissue>
    </source>
</reference>
<evidence type="ECO:0000313" key="2">
    <source>
        <dbReference type="EMBL" id="KAK7273665.1"/>
    </source>
</evidence>
<accession>A0AAN9FDU2</accession>